<comment type="caution">
    <text evidence="2">The sequence shown here is derived from an EMBL/GenBank/DDBJ whole genome shotgun (WGS) entry which is preliminary data.</text>
</comment>
<evidence type="ECO:0000259" key="1">
    <source>
        <dbReference type="Pfam" id="PF00149"/>
    </source>
</evidence>
<name>A0ABU5CNX1_9BACI</name>
<accession>A0ABU5CNX1</accession>
<dbReference type="EMBL" id="JAWDIQ010000001">
    <property type="protein sequence ID" value="MDY0408046.1"/>
    <property type="molecule type" value="Genomic_DNA"/>
</dbReference>
<protein>
    <submittedName>
        <fullName evidence="2">Metallophosphoesterase</fullName>
    </submittedName>
</protein>
<dbReference type="Gene3D" id="3.60.21.10">
    <property type="match status" value="1"/>
</dbReference>
<organism evidence="2 3">
    <name type="scientific">Paracerasibacillus soli</name>
    <dbReference type="NCBI Taxonomy" id="480284"/>
    <lineage>
        <taxon>Bacteria</taxon>
        <taxon>Bacillati</taxon>
        <taxon>Bacillota</taxon>
        <taxon>Bacilli</taxon>
        <taxon>Bacillales</taxon>
        <taxon>Bacillaceae</taxon>
        <taxon>Paracerasibacillus</taxon>
    </lineage>
</organism>
<evidence type="ECO:0000313" key="2">
    <source>
        <dbReference type="EMBL" id="MDY0408046.1"/>
    </source>
</evidence>
<dbReference type="Pfam" id="PF00149">
    <property type="entry name" value="Metallophos"/>
    <property type="match status" value="1"/>
</dbReference>
<sequence>MKRLIGGFLTLLGVSGGTYHYARNIEPRLLQINNETIRSTKIPKSYHGMKIIQFSDTHIGFHYTLEQFQELVQTINNQSPDIVVFTGDFVDRPDTYNWNDDITSILARIKAPYGKFSIYGNHDHGGYGTDILKNVMKQAGFRLLVNEHAVIEKDLTEYLLQV</sequence>
<keyword evidence="3" id="KW-1185">Reference proteome</keyword>
<dbReference type="RefSeq" id="WP_320378810.1">
    <property type="nucleotide sequence ID" value="NZ_JAWDIQ010000001.1"/>
</dbReference>
<gene>
    <name evidence="2" type="ORF">RWD45_04770</name>
</gene>
<dbReference type="InterPro" id="IPR051158">
    <property type="entry name" value="Metallophosphoesterase_sf"/>
</dbReference>
<proteinExistence type="predicted"/>
<dbReference type="PANTHER" id="PTHR31302:SF25">
    <property type="entry name" value="PHOSPHOESTERASE"/>
    <property type="match status" value="1"/>
</dbReference>
<dbReference type="InterPro" id="IPR029052">
    <property type="entry name" value="Metallo-depent_PP-like"/>
</dbReference>
<dbReference type="PANTHER" id="PTHR31302">
    <property type="entry name" value="TRANSMEMBRANE PROTEIN WITH METALLOPHOSPHOESTERASE DOMAIN-RELATED"/>
    <property type="match status" value="1"/>
</dbReference>
<evidence type="ECO:0000313" key="3">
    <source>
        <dbReference type="Proteomes" id="UP001275315"/>
    </source>
</evidence>
<reference evidence="2 3" key="1">
    <citation type="submission" date="2023-10" db="EMBL/GenBank/DDBJ databases">
        <title>Virgibacillus soli CC-YMP-6 genome.</title>
        <authorList>
            <person name="Miliotis G."/>
            <person name="Sengupta P."/>
            <person name="Hameed A."/>
            <person name="Chuvochina M."/>
            <person name="Mcdonagh F."/>
            <person name="Simpson A.C."/>
            <person name="Singh N.K."/>
            <person name="Rekha P.D."/>
            <person name="Raman K."/>
            <person name="Hugenholtz P."/>
            <person name="Venkateswaran K."/>
        </authorList>
    </citation>
    <scope>NUCLEOTIDE SEQUENCE [LARGE SCALE GENOMIC DNA]</scope>
    <source>
        <strain evidence="2 3">CC-YMP-6</strain>
    </source>
</reference>
<dbReference type="SUPFAM" id="SSF56300">
    <property type="entry name" value="Metallo-dependent phosphatases"/>
    <property type="match status" value="1"/>
</dbReference>
<dbReference type="InterPro" id="IPR004843">
    <property type="entry name" value="Calcineurin-like_PHP"/>
</dbReference>
<feature type="domain" description="Calcineurin-like phosphoesterase" evidence="1">
    <location>
        <begin position="49"/>
        <end position="129"/>
    </location>
</feature>
<dbReference type="Proteomes" id="UP001275315">
    <property type="component" value="Unassembled WGS sequence"/>
</dbReference>